<proteinExistence type="predicted"/>
<dbReference type="RefSeq" id="WP_214300040.1">
    <property type="nucleotide sequence ID" value="NZ_JAHDYS010000012.1"/>
</dbReference>
<feature type="transmembrane region" description="Helical" evidence="2">
    <location>
        <begin position="273"/>
        <end position="290"/>
    </location>
</feature>
<feature type="transmembrane region" description="Helical" evidence="2">
    <location>
        <begin position="700"/>
        <end position="721"/>
    </location>
</feature>
<feature type="transmembrane region" description="Helical" evidence="2">
    <location>
        <begin position="668"/>
        <end position="688"/>
    </location>
</feature>
<dbReference type="InterPro" id="IPR019286">
    <property type="entry name" value="DUF2339_TM"/>
</dbReference>
<protein>
    <submittedName>
        <fullName evidence="3">DUF2339 domain-containing protein</fullName>
    </submittedName>
</protein>
<feature type="transmembrane region" description="Helical" evidence="2">
    <location>
        <begin position="6"/>
        <end position="31"/>
    </location>
</feature>
<feature type="transmembrane region" description="Helical" evidence="2">
    <location>
        <begin position="808"/>
        <end position="830"/>
    </location>
</feature>
<feature type="transmembrane region" description="Helical" evidence="2">
    <location>
        <begin position="521"/>
        <end position="539"/>
    </location>
</feature>
<keyword evidence="2" id="KW-0812">Transmembrane</keyword>
<evidence type="ECO:0000256" key="1">
    <source>
        <dbReference type="SAM" id="Coils"/>
    </source>
</evidence>
<feature type="transmembrane region" description="Helical" evidence="2">
    <location>
        <begin position="410"/>
        <end position="429"/>
    </location>
</feature>
<dbReference type="PANTHER" id="PTHR38434:SF1">
    <property type="entry name" value="BLL2549 PROTEIN"/>
    <property type="match status" value="1"/>
</dbReference>
<dbReference type="InterPro" id="IPR014600">
    <property type="entry name" value="UCP035905_mem"/>
</dbReference>
<evidence type="ECO:0000313" key="3">
    <source>
        <dbReference type="EMBL" id="MBT1072744.1"/>
    </source>
</evidence>
<feature type="transmembrane region" description="Helical" evidence="2">
    <location>
        <begin position="551"/>
        <end position="570"/>
    </location>
</feature>
<feature type="transmembrane region" description="Helical" evidence="2">
    <location>
        <begin position="842"/>
        <end position="862"/>
    </location>
</feature>
<keyword evidence="2" id="KW-1133">Transmembrane helix</keyword>
<sequence>MTLLFTAIGIIVGGMLFHFAGALSGGIIGFLSAYLHDLRQRQEAVEKELARLARRLGELTKEAKRENFAPAYSEKMPDEVVRVQADMPVDDETLSFTFIAAEPAKEERIWRRPQDMPVKPEQPSPLEKWLSSLFNGENLLVKMGVVILFFGVSFLLKYAAQHGLFPLELRLAAAALGGCALLAIGWQLRDDRPVYAQVLQGGGSGILYLTVYATMHLYQLIPVGFGFALLVAICALSAILAVAQDSRSLALMGSAGGFLAPQLAGIASSSPAMLLGYYAILNGGILAIALRRAWRELNLLGFVGTFIVSALWGSQFYRPEHFFSVEPFLVLFFLVYATLPVLYARQEPTLLDGYIDCTLVFGTPIVVFALQSALMRTFEYGMAWSALGVAGFYITLAARMFRSEPGRLRSLVEAFLALGTVFGTLTIPLAFDGRWTSAAWSIEGAALVWVGLRQQRNLARAFGYLLLIGSGVVFLAHGGLTSGVWPVLNGSYIGSLLVSGAALFSAFMISRNEETLSSYEGLAEPALFAWGIMWWYVSGLCEVGAHTSSDLTFGASLSFVVISCLAYNFLRPRLDWHLLEWPAIGLLPAMICFALLQAFAGSRYPSLHGGWFGWPLALAAWYFILHGNRQRQPQLPILVHITPWWLISVLAAWELHGRIAAHLPGMETWALCAWGAVPALMVLLISRRGAILPWPIKDNLSIYTGAGSAPLAMAAWLWLLFANLTQAGNPWPLPYLPLINPLDGTSLLVLVSLIGCYRAIHRTVPELSQWLPQRESGMVLAGTGFIWLNTILLRSVHHWCGVPFTAHALFASLTVQATLSICWCLLALTVMTFATRRGLRPAWLAGAALLGAVLIKLFLVDLSGHGSVARIVSFIVVGIVMLLIGWLSPVPPREAGGVS</sequence>
<feature type="transmembrane region" description="Helical" evidence="2">
    <location>
        <begin position="582"/>
        <end position="600"/>
    </location>
</feature>
<dbReference type="EMBL" id="JAHDYS010000012">
    <property type="protein sequence ID" value="MBT1072744.1"/>
    <property type="molecule type" value="Genomic_DNA"/>
</dbReference>
<name>A0ABS5UAQ8_9BACT</name>
<feature type="transmembrane region" description="Helical" evidence="2">
    <location>
        <begin position="139"/>
        <end position="159"/>
    </location>
</feature>
<feature type="transmembrane region" description="Helical" evidence="2">
    <location>
        <begin position="435"/>
        <end position="452"/>
    </location>
</feature>
<comment type="caution">
    <text evidence="3">The sequence shown here is derived from an EMBL/GenBank/DDBJ whole genome shotgun (WGS) entry which is preliminary data.</text>
</comment>
<feature type="transmembrane region" description="Helical" evidence="2">
    <location>
        <begin position="637"/>
        <end position="656"/>
    </location>
</feature>
<feature type="transmembrane region" description="Helical" evidence="2">
    <location>
        <begin position="778"/>
        <end position="796"/>
    </location>
</feature>
<feature type="transmembrane region" description="Helical" evidence="2">
    <location>
        <begin position="354"/>
        <end position="374"/>
    </location>
</feature>
<reference evidence="3 4" key="1">
    <citation type="submission" date="2021-05" db="EMBL/GenBank/DDBJ databases">
        <title>The draft genome of Geobacter chapellei DSM 13688.</title>
        <authorList>
            <person name="Xu Z."/>
            <person name="Masuda Y."/>
            <person name="Itoh H."/>
            <person name="Senoo K."/>
        </authorList>
    </citation>
    <scope>NUCLEOTIDE SEQUENCE [LARGE SCALE GENOMIC DNA]</scope>
    <source>
        <strain evidence="3 4">DSM 13688</strain>
    </source>
</reference>
<feature type="transmembrane region" description="Helical" evidence="2">
    <location>
        <begin position="606"/>
        <end position="625"/>
    </location>
</feature>
<organism evidence="3 4">
    <name type="scientific">Pelotalea chapellei</name>
    <dbReference type="NCBI Taxonomy" id="44671"/>
    <lineage>
        <taxon>Bacteria</taxon>
        <taxon>Pseudomonadati</taxon>
        <taxon>Thermodesulfobacteriota</taxon>
        <taxon>Desulfuromonadia</taxon>
        <taxon>Geobacterales</taxon>
        <taxon>Geobacteraceae</taxon>
        <taxon>Pelotalea</taxon>
    </lineage>
</organism>
<keyword evidence="1" id="KW-0175">Coiled coil</keyword>
<evidence type="ECO:0000313" key="4">
    <source>
        <dbReference type="Proteomes" id="UP000784128"/>
    </source>
</evidence>
<feature type="transmembrane region" description="Helical" evidence="2">
    <location>
        <begin position="171"/>
        <end position="188"/>
    </location>
</feature>
<evidence type="ECO:0000256" key="2">
    <source>
        <dbReference type="SAM" id="Phobius"/>
    </source>
</evidence>
<feature type="transmembrane region" description="Helical" evidence="2">
    <location>
        <begin position="323"/>
        <end position="342"/>
    </location>
</feature>
<feature type="transmembrane region" description="Helical" evidence="2">
    <location>
        <begin position="221"/>
        <end position="242"/>
    </location>
</feature>
<dbReference type="PIRSF" id="PIRSF035905">
    <property type="entry name" value="UCP035905_mp"/>
    <property type="match status" value="1"/>
</dbReference>
<gene>
    <name evidence="3" type="ORF">KJB30_13180</name>
</gene>
<dbReference type="Proteomes" id="UP000784128">
    <property type="component" value="Unassembled WGS sequence"/>
</dbReference>
<feature type="transmembrane region" description="Helical" evidence="2">
    <location>
        <begin position="380"/>
        <end position="398"/>
    </location>
</feature>
<dbReference type="PANTHER" id="PTHR38434">
    <property type="entry name" value="BLL2549 PROTEIN"/>
    <property type="match status" value="1"/>
</dbReference>
<feature type="transmembrane region" description="Helical" evidence="2">
    <location>
        <begin position="297"/>
        <end position="317"/>
    </location>
</feature>
<feature type="transmembrane region" description="Helical" evidence="2">
    <location>
        <begin position="868"/>
        <end position="887"/>
    </location>
</feature>
<feature type="transmembrane region" description="Helical" evidence="2">
    <location>
        <begin position="491"/>
        <end position="509"/>
    </location>
</feature>
<feature type="transmembrane region" description="Helical" evidence="2">
    <location>
        <begin position="733"/>
        <end position="757"/>
    </location>
</feature>
<dbReference type="Pfam" id="PF10101">
    <property type="entry name" value="DUF2339"/>
    <property type="match status" value="1"/>
</dbReference>
<accession>A0ABS5UAQ8</accession>
<feature type="transmembrane region" description="Helical" evidence="2">
    <location>
        <begin position="195"/>
        <end position="215"/>
    </location>
</feature>
<keyword evidence="2" id="KW-0472">Membrane</keyword>
<keyword evidence="4" id="KW-1185">Reference proteome</keyword>
<feature type="coiled-coil region" evidence="1">
    <location>
        <begin position="35"/>
        <end position="62"/>
    </location>
</feature>
<feature type="transmembrane region" description="Helical" evidence="2">
    <location>
        <begin position="464"/>
        <end position="485"/>
    </location>
</feature>
<feature type="transmembrane region" description="Helical" evidence="2">
    <location>
        <begin position="249"/>
        <end position="267"/>
    </location>
</feature>